<proteinExistence type="predicted"/>
<sequence>MPLVWVTGTAGVGKSTVCAVLRSRGHLAVDADWDGYNRWVDRSSGEVVADPPYPVPAGWLDRYAWRITRAKVETLAERARGWTTFLCGYVENEDEVRDLFDLIVCLVADAETIRHRLQTRATNAFGRRPEELAAALDLAERIEAMYRSLGATIIDARRPAEDVADAVLAAAGTVDSPSTRTA</sequence>
<dbReference type="Gene3D" id="3.40.50.300">
    <property type="entry name" value="P-loop containing nucleotide triphosphate hydrolases"/>
    <property type="match status" value="1"/>
</dbReference>
<evidence type="ECO:0000313" key="1">
    <source>
        <dbReference type="EMBL" id="REF35657.1"/>
    </source>
</evidence>
<keyword evidence="1" id="KW-0418">Kinase</keyword>
<comment type="caution">
    <text evidence="1">The sequence shown here is derived from an EMBL/GenBank/DDBJ whole genome shotgun (WGS) entry which is preliminary data.</text>
</comment>
<gene>
    <name evidence="1" type="ORF">DFJ64_1041</name>
</gene>
<dbReference type="InterPro" id="IPR027417">
    <property type="entry name" value="P-loop_NTPase"/>
</dbReference>
<dbReference type="EMBL" id="QTUC01000001">
    <property type="protein sequence ID" value="REF35657.1"/>
    <property type="molecule type" value="Genomic_DNA"/>
</dbReference>
<accession>A0A3D9V2A9</accession>
<dbReference type="SUPFAM" id="SSF52540">
    <property type="entry name" value="P-loop containing nucleoside triphosphate hydrolases"/>
    <property type="match status" value="1"/>
</dbReference>
<keyword evidence="2" id="KW-1185">Reference proteome</keyword>
<keyword evidence="1" id="KW-0808">Transferase</keyword>
<organism evidence="1 2">
    <name type="scientific">Thermasporomyces composti</name>
    <dbReference type="NCBI Taxonomy" id="696763"/>
    <lineage>
        <taxon>Bacteria</taxon>
        <taxon>Bacillati</taxon>
        <taxon>Actinomycetota</taxon>
        <taxon>Actinomycetes</taxon>
        <taxon>Propionibacteriales</taxon>
        <taxon>Nocardioidaceae</taxon>
        <taxon>Thermasporomyces</taxon>
    </lineage>
</organism>
<reference evidence="1 2" key="1">
    <citation type="submission" date="2018-08" db="EMBL/GenBank/DDBJ databases">
        <title>Sequencing the genomes of 1000 actinobacteria strains.</title>
        <authorList>
            <person name="Klenk H.-P."/>
        </authorList>
    </citation>
    <scope>NUCLEOTIDE SEQUENCE [LARGE SCALE GENOMIC DNA]</scope>
    <source>
        <strain evidence="1 2">DSM 22891</strain>
    </source>
</reference>
<evidence type="ECO:0000313" key="2">
    <source>
        <dbReference type="Proteomes" id="UP000256485"/>
    </source>
</evidence>
<name>A0A3D9V2A9_THECX</name>
<dbReference type="Pfam" id="PF13238">
    <property type="entry name" value="AAA_18"/>
    <property type="match status" value="1"/>
</dbReference>
<protein>
    <submittedName>
        <fullName evidence="1">Shikimate kinase</fullName>
    </submittedName>
</protein>
<dbReference type="Proteomes" id="UP000256485">
    <property type="component" value="Unassembled WGS sequence"/>
</dbReference>
<dbReference type="RefSeq" id="WP_115849406.1">
    <property type="nucleotide sequence ID" value="NZ_QTUC01000001.1"/>
</dbReference>
<dbReference type="GO" id="GO:0016301">
    <property type="term" value="F:kinase activity"/>
    <property type="evidence" value="ECO:0007669"/>
    <property type="project" value="UniProtKB-KW"/>
</dbReference>
<dbReference type="AlphaFoldDB" id="A0A3D9V2A9"/>
<dbReference type="OrthoDB" id="5019413at2"/>